<name>A0A1G7X028_PSEOR</name>
<dbReference type="Proteomes" id="UP000198967">
    <property type="component" value="Unassembled WGS sequence"/>
</dbReference>
<organism evidence="1 2">
    <name type="scientific">Pseudonocardia oroxyli</name>
    <dbReference type="NCBI Taxonomy" id="366584"/>
    <lineage>
        <taxon>Bacteria</taxon>
        <taxon>Bacillati</taxon>
        <taxon>Actinomycetota</taxon>
        <taxon>Actinomycetes</taxon>
        <taxon>Pseudonocardiales</taxon>
        <taxon>Pseudonocardiaceae</taxon>
        <taxon>Pseudonocardia</taxon>
    </lineage>
</organism>
<dbReference type="AlphaFoldDB" id="A0A1G7X028"/>
<evidence type="ECO:0000313" key="1">
    <source>
        <dbReference type="EMBL" id="SDG77542.1"/>
    </source>
</evidence>
<keyword evidence="2" id="KW-1185">Reference proteome</keyword>
<protein>
    <submittedName>
        <fullName evidence="1">Uncharacterized protein</fullName>
    </submittedName>
</protein>
<proteinExistence type="predicted"/>
<accession>A0A1G7X028</accession>
<dbReference type="STRING" id="366584.SAMN05216377_11541"/>
<gene>
    <name evidence="1" type="ORF">SAMN05216377_11541</name>
</gene>
<dbReference type="EMBL" id="FNBE01000015">
    <property type="protein sequence ID" value="SDG77542.1"/>
    <property type="molecule type" value="Genomic_DNA"/>
</dbReference>
<reference evidence="1 2" key="1">
    <citation type="submission" date="2016-10" db="EMBL/GenBank/DDBJ databases">
        <authorList>
            <person name="de Groot N.N."/>
        </authorList>
    </citation>
    <scope>NUCLEOTIDE SEQUENCE [LARGE SCALE GENOMIC DNA]</scope>
    <source>
        <strain evidence="1 2">CGMCC 4.3143</strain>
    </source>
</reference>
<evidence type="ECO:0000313" key="2">
    <source>
        <dbReference type="Proteomes" id="UP000198967"/>
    </source>
</evidence>
<sequence>MVAELVRVRMELGLLAQAGEVSADVVDERLERLDEVLDRIMASTSRRR</sequence>